<gene>
    <name evidence="1" type="ORF">GPA_24380</name>
</gene>
<proteinExistence type="predicted"/>
<reference evidence="1 2" key="2">
    <citation type="submission" date="2010-03" db="EMBL/GenBank/DDBJ databases">
        <authorList>
            <person name="Pajon A."/>
        </authorList>
    </citation>
    <scope>NUCLEOTIDE SEQUENCE [LARGE SCALE GENOMIC DNA]</scope>
    <source>
        <strain evidence="2">7-10-1-b</strain>
    </source>
</reference>
<accession>D6EA52</accession>
<reference evidence="1 2" key="1">
    <citation type="submission" date="2010-03" db="EMBL/GenBank/DDBJ databases">
        <title>The genome sequence of Gordonibacter pamelaeae 7-10-1-bT.</title>
        <authorList>
            <consortium name="metaHIT consortium -- http://www.metahit.eu/"/>
            <person name="Pajon A."/>
            <person name="Turner K."/>
            <person name="Parkhill J."/>
            <person name="Timmis K."/>
            <person name="Oxley A."/>
            <person name="Wurdemann D."/>
        </authorList>
    </citation>
    <scope>NUCLEOTIDE SEQUENCE [LARGE SCALE GENOMIC DNA]</scope>
    <source>
        <strain evidence="2">7-10-1-b</strain>
    </source>
</reference>
<organism evidence="1 2">
    <name type="scientific">Gordonibacter pamelaeae 7-10-1-b</name>
    <dbReference type="NCBI Taxonomy" id="657308"/>
    <lineage>
        <taxon>Bacteria</taxon>
        <taxon>Bacillati</taxon>
        <taxon>Actinomycetota</taxon>
        <taxon>Coriobacteriia</taxon>
        <taxon>Eggerthellales</taxon>
        <taxon>Eggerthellaceae</taxon>
        <taxon>Gordonibacter</taxon>
    </lineage>
</organism>
<name>D6EA52_9ACTN</name>
<dbReference type="EMBL" id="FP929047">
    <property type="protein sequence ID" value="CBL04599.1"/>
    <property type="molecule type" value="Genomic_DNA"/>
</dbReference>
<dbReference type="AlphaFoldDB" id="D6EA52"/>
<dbReference type="Proteomes" id="UP000008805">
    <property type="component" value="Chromosome"/>
</dbReference>
<keyword evidence="2" id="KW-1185">Reference proteome</keyword>
<dbReference type="KEGG" id="gpa:GPA_24380"/>
<evidence type="ECO:0000313" key="1">
    <source>
        <dbReference type="EMBL" id="CBL04599.1"/>
    </source>
</evidence>
<protein>
    <submittedName>
        <fullName evidence="1">Uncharacterized protein</fullName>
    </submittedName>
</protein>
<dbReference type="HOGENOM" id="CLU_1684078_0_0_11"/>
<sequence length="156" mass="17062">MDFTMTFSRKRPRMRSLLGSSASTNDGMPMVNALMSVIWMGWNGYCHGSSTNSTANDMDKSVFTRNSDAERCRLLMERRPSATTLGMLAKSLSTSTSWATLRAASEPAAMATEQSACLRASVSFTPSPVMATTWPCSCSAMTNCFFCSGFTRPNTW</sequence>
<evidence type="ECO:0000313" key="2">
    <source>
        <dbReference type="Proteomes" id="UP000008805"/>
    </source>
</evidence>